<evidence type="ECO:0000256" key="1">
    <source>
        <dbReference type="SAM" id="MobiDB-lite"/>
    </source>
</evidence>
<name>A0A813JTN2_POLGL</name>
<sequence>ASPGEAHLGAGDLHGADVLGYGSHQAAIWNAIRDGTCATEEAAQAAPAAGSALGSRGRPPAARPRGAAWQRK</sequence>
<dbReference type="AlphaFoldDB" id="A0A813JTN2"/>
<gene>
    <name evidence="2" type="ORF">PGLA2088_LOCUS25992</name>
</gene>
<dbReference type="EMBL" id="CAJNNW010026913">
    <property type="protein sequence ID" value="CAE8688579.1"/>
    <property type="molecule type" value="Genomic_DNA"/>
</dbReference>
<organism evidence="2 3">
    <name type="scientific">Polarella glacialis</name>
    <name type="common">Dinoflagellate</name>
    <dbReference type="NCBI Taxonomy" id="89957"/>
    <lineage>
        <taxon>Eukaryota</taxon>
        <taxon>Sar</taxon>
        <taxon>Alveolata</taxon>
        <taxon>Dinophyceae</taxon>
        <taxon>Suessiales</taxon>
        <taxon>Suessiaceae</taxon>
        <taxon>Polarella</taxon>
    </lineage>
</organism>
<feature type="region of interest" description="Disordered" evidence="1">
    <location>
        <begin position="43"/>
        <end position="72"/>
    </location>
</feature>
<feature type="non-terminal residue" evidence="2">
    <location>
        <position position="72"/>
    </location>
</feature>
<proteinExistence type="predicted"/>
<reference evidence="2" key="1">
    <citation type="submission" date="2021-02" db="EMBL/GenBank/DDBJ databases">
        <authorList>
            <person name="Dougan E. K."/>
            <person name="Rhodes N."/>
            <person name="Thang M."/>
            <person name="Chan C."/>
        </authorList>
    </citation>
    <scope>NUCLEOTIDE SEQUENCE</scope>
</reference>
<protein>
    <submittedName>
        <fullName evidence="2">Uncharacterized protein</fullName>
    </submittedName>
</protein>
<dbReference type="Proteomes" id="UP000626109">
    <property type="component" value="Unassembled WGS sequence"/>
</dbReference>
<evidence type="ECO:0000313" key="3">
    <source>
        <dbReference type="Proteomes" id="UP000626109"/>
    </source>
</evidence>
<accession>A0A813JTN2</accession>
<feature type="non-terminal residue" evidence="2">
    <location>
        <position position="1"/>
    </location>
</feature>
<comment type="caution">
    <text evidence="2">The sequence shown here is derived from an EMBL/GenBank/DDBJ whole genome shotgun (WGS) entry which is preliminary data.</text>
</comment>
<evidence type="ECO:0000313" key="2">
    <source>
        <dbReference type="EMBL" id="CAE8688579.1"/>
    </source>
</evidence>